<proteinExistence type="predicted"/>
<keyword evidence="2" id="KW-1185">Reference proteome</keyword>
<name>A0ABN8I8I9_9NEOP</name>
<gene>
    <name evidence="1" type="ORF">IPOD504_LOCUS7511</name>
</gene>
<evidence type="ECO:0000313" key="2">
    <source>
        <dbReference type="Proteomes" id="UP000837857"/>
    </source>
</evidence>
<sequence>MMIISVSKVKLSTRVKVECRVNLKVQHDPQGRASLAGQERRVIDAASADPAARCTRSVCQPHLAAVDRAGDAQAQH</sequence>
<accession>A0ABN8I8I9</accession>
<organism evidence="1 2">
    <name type="scientific">Iphiclides podalirius</name>
    <name type="common">scarce swallowtail</name>
    <dbReference type="NCBI Taxonomy" id="110791"/>
    <lineage>
        <taxon>Eukaryota</taxon>
        <taxon>Metazoa</taxon>
        <taxon>Ecdysozoa</taxon>
        <taxon>Arthropoda</taxon>
        <taxon>Hexapoda</taxon>
        <taxon>Insecta</taxon>
        <taxon>Pterygota</taxon>
        <taxon>Neoptera</taxon>
        <taxon>Endopterygota</taxon>
        <taxon>Lepidoptera</taxon>
        <taxon>Glossata</taxon>
        <taxon>Ditrysia</taxon>
        <taxon>Papilionoidea</taxon>
        <taxon>Papilionidae</taxon>
        <taxon>Papilioninae</taxon>
        <taxon>Iphiclides</taxon>
    </lineage>
</organism>
<dbReference type="EMBL" id="OW152814">
    <property type="protein sequence ID" value="CAH2050513.1"/>
    <property type="molecule type" value="Genomic_DNA"/>
</dbReference>
<feature type="non-terminal residue" evidence="1">
    <location>
        <position position="76"/>
    </location>
</feature>
<protein>
    <submittedName>
        <fullName evidence="1">Uncharacterized protein</fullName>
    </submittedName>
</protein>
<dbReference type="Proteomes" id="UP000837857">
    <property type="component" value="Chromosome 2"/>
</dbReference>
<evidence type="ECO:0000313" key="1">
    <source>
        <dbReference type="EMBL" id="CAH2050513.1"/>
    </source>
</evidence>
<reference evidence="1" key="1">
    <citation type="submission" date="2022-03" db="EMBL/GenBank/DDBJ databases">
        <authorList>
            <person name="Martin H S."/>
        </authorList>
    </citation>
    <scope>NUCLEOTIDE SEQUENCE</scope>
</reference>